<evidence type="ECO:0000313" key="2">
    <source>
        <dbReference type="Proteomes" id="UP001055879"/>
    </source>
</evidence>
<protein>
    <submittedName>
        <fullName evidence="1">Uncharacterized protein</fullName>
    </submittedName>
</protein>
<gene>
    <name evidence="1" type="ORF">L6452_17313</name>
</gene>
<organism evidence="1 2">
    <name type="scientific">Arctium lappa</name>
    <name type="common">Greater burdock</name>
    <name type="synonym">Lappa major</name>
    <dbReference type="NCBI Taxonomy" id="4217"/>
    <lineage>
        <taxon>Eukaryota</taxon>
        <taxon>Viridiplantae</taxon>
        <taxon>Streptophyta</taxon>
        <taxon>Embryophyta</taxon>
        <taxon>Tracheophyta</taxon>
        <taxon>Spermatophyta</taxon>
        <taxon>Magnoliopsida</taxon>
        <taxon>eudicotyledons</taxon>
        <taxon>Gunneridae</taxon>
        <taxon>Pentapetalae</taxon>
        <taxon>asterids</taxon>
        <taxon>campanulids</taxon>
        <taxon>Asterales</taxon>
        <taxon>Asteraceae</taxon>
        <taxon>Carduoideae</taxon>
        <taxon>Cardueae</taxon>
        <taxon>Arctiinae</taxon>
        <taxon>Arctium</taxon>
    </lineage>
</organism>
<reference evidence="2" key="1">
    <citation type="journal article" date="2022" name="Mol. Ecol. Resour.">
        <title>The genomes of chicory, endive, great burdock and yacon provide insights into Asteraceae palaeo-polyploidization history and plant inulin production.</title>
        <authorList>
            <person name="Fan W."/>
            <person name="Wang S."/>
            <person name="Wang H."/>
            <person name="Wang A."/>
            <person name="Jiang F."/>
            <person name="Liu H."/>
            <person name="Zhao H."/>
            <person name="Xu D."/>
            <person name="Zhang Y."/>
        </authorList>
    </citation>
    <scope>NUCLEOTIDE SEQUENCE [LARGE SCALE GENOMIC DNA]</scope>
    <source>
        <strain evidence="2">cv. Niubang</strain>
    </source>
</reference>
<evidence type="ECO:0000313" key="1">
    <source>
        <dbReference type="EMBL" id="KAI3728672.1"/>
    </source>
</evidence>
<comment type="caution">
    <text evidence="1">The sequence shown here is derived from an EMBL/GenBank/DDBJ whole genome shotgun (WGS) entry which is preliminary data.</text>
</comment>
<accession>A0ACB9C2X7</accession>
<reference evidence="1 2" key="2">
    <citation type="journal article" date="2022" name="Mol. Ecol. Resour.">
        <title>The genomes of chicory, endive, great burdock and yacon provide insights into Asteraceae paleo-polyploidization history and plant inulin production.</title>
        <authorList>
            <person name="Fan W."/>
            <person name="Wang S."/>
            <person name="Wang H."/>
            <person name="Wang A."/>
            <person name="Jiang F."/>
            <person name="Liu H."/>
            <person name="Zhao H."/>
            <person name="Xu D."/>
            <person name="Zhang Y."/>
        </authorList>
    </citation>
    <scope>NUCLEOTIDE SEQUENCE [LARGE SCALE GENOMIC DNA]</scope>
    <source>
        <strain evidence="2">cv. Niubang</strain>
    </source>
</reference>
<keyword evidence="2" id="KW-1185">Reference proteome</keyword>
<dbReference type="Proteomes" id="UP001055879">
    <property type="component" value="Linkage Group LG05"/>
</dbReference>
<dbReference type="EMBL" id="CM042051">
    <property type="protein sequence ID" value="KAI3728672.1"/>
    <property type="molecule type" value="Genomic_DNA"/>
</dbReference>
<name>A0ACB9C2X7_ARCLA</name>
<proteinExistence type="predicted"/>
<sequence length="70" mass="7963">MLMLVMDFGSLLIIKVLAALSPQWFSQNPISLDLFCSRSARRPTVVIFPTVAISDLDLQVDEKRVISRLW</sequence>